<keyword evidence="5" id="KW-1185">Reference proteome</keyword>
<sequence length="207" mass="23915">METLELLERHYPGRRAELKRIILEQALCCFNEQGIEATTIEMIRAACDTSIGAIYHHFGNKEGLVAALFFTALEDQAKLRAQYLEDAHTMQQAVHALVYSYVDWVDQYPEWAKFQFAARFSVARGPHQQTLVERNKTRNKQLFLQFAQLSQTQEQNEQNDLPAELLPSLIIGPAENYSRAWLSDRVIKSPKVYRQQLAETAWRAICK</sequence>
<organism evidence="4 5">
    <name type="scientific">Alkanindiges hydrocarboniclasticus</name>
    <dbReference type="NCBI Taxonomy" id="1907941"/>
    <lineage>
        <taxon>Bacteria</taxon>
        <taxon>Pseudomonadati</taxon>
        <taxon>Pseudomonadota</taxon>
        <taxon>Gammaproteobacteria</taxon>
        <taxon>Moraxellales</taxon>
        <taxon>Moraxellaceae</taxon>
        <taxon>Alkanindiges</taxon>
    </lineage>
</organism>
<dbReference type="PRINTS" id="PR00455">
    <property type="entry name" value="HTHTETR"/>
</dbReference>
<dbReference type="Proteomes" id="UP000192132">
    <property type="component" value="Unassembled WGS sequence"/>
</dbReference>
<feature type="domain" description="HTH tetR-type" evidence="3">
    <location>
        <begin position="16"/>
        <end position="76"/>
    </location>
</feature>
<accession>A0A1S8CWA4</accession>
<dbReference type="EMBL" id="MLCN01000014">
    <property type="protein sequence ID" value="ONG41052.1"/>
    <property type="molecule type" value="Genomic_DNA"/>
</dbReference>
<dbReference type="RefSeq" id="WP_076877780.1">
    <property type="nucleotide sequence ID" value="NZ_MLCN01000014.1"/>
</dbReference>
<evidence type="ECO:0000313" key="4">
    <source>
        <dbReference type="EMBL" id="ONG41052.1"/>
    </source>
</evidence>
<keyword evidence="1 2" id="KW-0238">DNA-binding</keyword>
<evidence type="ECO:0000313" key="5">
    <source>
        <dbReference type="Proteomes" id="UP000192132"/>
    </source>
</evidence>
<protein>
    <submittedName>
        <fullName evidence="4">TetR family transcriptional regulator</fullName>
    </submittedName>
</protein>
<dbReference type="SUPFAM" id="SSF48498">
    <property type="entry name" value="Tetracyclin repressor-like, C-terminal domain"/>
    <property type="match status" value="1"/>
</dbReference>
<dbReference type="PANTHER" id="PTHR30055:SF187">
    <property type="entry name" value="TRANSCRIPTIONAL REGULATORY PROTEIN"/>
    <property type="match status" value="1"/>
</dbReference>
<dbReference type="PROSITE" id="PS50977">
    <property type="entry name" value="HTH_TETR_2"/>
    <property type="match status" value="1"/>
</dbReference>
<evidence type="ECO:0000256" key="1">
    <source>
        <dbReference type="ARBA" id="ARBA00023125"/>
    </source>
</evidence>
<dbReference type="OrthoDB" id="5816932at2"/>
<name>A0A1S8CWA4_9GAMM</name>
<dbReference type="InterPro" id="IPR050109">
    <property type="entry name" value="HTH-type_TetR-like_transc_reg"/>
</dbReference>
<dbReference type="GO" id="GO:0000976">
    <property type="term" value="F:transcription cis-regulatory region binding"/>
    <property type="evidence" value="ECO:0007669"/>
    <property type="project" value="TreeGrafter"/>
</dbReference>
<reference evidence="4 5" key="1">
    <citation type="submission" date="2016-10" db="EMBL/GenBank/DDBJ databases">
        <title>Draft Genome sequence of Alkanindiges sp. strain H1.</title>
        <authorList>
            <person name="Subhash Y."/>
            <person name="Lee S."/>
        </authorList>
    </citation>
    <scope>NUCLEOTIDE SEQUENCE [LARGE SCALE GENOMIC DNA]</scope>
    <source>
        <strain evidence="4 5">H1</strain>
    </source>
</reference>
<dbReference type="AlphaFoldDB" id="A0A1S8CWA4"/>
<dbReference type="SUPFAM" id="SSF46689">
    <property type="entry name" value="Homeodomain-like"/>
    <property type="match status" value="1"/>
</dbReference>
<dbReference type="Pfam" id="PF00440">
    <property type="entry name" value="TetR_N"/>
    <property type="match status" value="1"/>
</dbReference>
<dbReference type="InterPro" id="IPR001647">
    <property type="entry name" value="HTH_TetR"/>
</dbReference>
<dbReference type="InterPro" id="IPR009057">
    <property type="entry name" value="Homeodomain-like_sf"/>
</dbReference>
<dbReference type="PANTHER" id="PTHR30055">
    <property type="entry name" value="HTH-TYPE TRANSCRIPTIONAL REGULATOR RUTR"/>
    <property type="match status" value="1"/>
</dbReference>
<evidence type="ECO:0000256" key="2">
    <source>
        <dbReference type="PROSITE-ProRule" id="PRU00335"/>
    </source>
</evidence>
<evidence type="ECO:0000259" key="3">
    <source>
        <dbReference type="PROSITE" id="PS50977"/>
    </source>
</evidence>
<dbReference type="Gene3D" id="1.10.357.10">
    <property type="entry name" value="Tetracycline Repressor, domain 2"/>
    <property type="match status" value="1"/>
</dbReference>
<comment type="caution">
    <text evidence="4">The sequence shown here is derived from an EMBL/GenBank/DDBJ whole genome shotgun (WGS) entry which is preliminary data.</text>
</comment>
<feature type="DNA-binding region" description="H-T-H motif" evidence="2">
    <location>
        <begin position="39"/>
        <end position="58"/>
    </location>
</feature>
<gene>
    <name evidence="4" type="ORF">BKE30_06405</name>
</gene>
<proteinExistence type="predicted"/>
<dbReference type="STRING" id="1907941.BKE30_06405"/>
<dbReference type="GO" id="GO:0003700">
    <property type="term" value="F:DNA-binding transcription factor activity"/>
    <property type="evidence" value="ECO:0007669"/>
    <property type="project" value="TreeGrafter"/>
</dbReference>
<dbReference type="InterPro" id="IPR036271">
    <property type="entry name" value="Tet_transcr_reg_TetR-rel_C_sf"/>
</dbReference>